<keyword evidence="3" id="KW-1185">Reference proteome</keyword>
<proteinExistence type="predicted"/>
<dbReference type="AlphaFoldDB" id="A0A0B1TUT7"/>
<feature type="compositionally biased region" description="Basic and acidic residues" evidence="1">
    <location>
        <begin position="52"/>
        <end position="73"/>
    </location>
</feature>
<dbReference type="Proteomes" id="UP000053660">
    <property type="component" value="Unassembled WGS sequence"/>
</dbReference>
<dbReference type="EMBL" id="KN549238">
    <property type="protein sequence ID" value="KHJ99175.1"/>
    <property type="molecule type" value="Genomic_DNA"/>
</dbReference>
<evidence type="ECO:0000313" key="2">
    <source>
        <dbReference type="EMBL" id="KHJ99175.1"/>
    </source>
</evidence>
<accession>A0A0B1TUT7</accession>
<organism evidence="2 3">
    <name type="scientific">Oesophagostomum dentatum</name>
    <name type="common">Nodular worm</name>
    <dbReference type="NCBI Taxonomy" id="61180"/>
    <lineage>
        <taxon>Eukaryota</taxon>
        <taxon>Metazoa</taxon>
        <taxon>Ecdysozoa</taxon>
        <taxon>Nematoda</taxon>
        <taxon>Chromadorea</taxon>
        <taxon>Rhabditida</taxon>
        <taxon>Rhabditina</taxon>
        <taxon>Rhabditomorpha</taxon>
        <taxon>Strongyloidea</taxon>
        <taxon>Strongylidae</taxon>
        <taxon>Oesophagostomum</taxon>
    </lineage>
</organism>
<evidence type="ECO:0000313" key="3">
    <source>
        <dbReference type="Proteomes" id="UP000053660"/>
    </source>
</evidence>
<sequence>MFRVKHTVTPLVSYLFVVNPVESSARILEQTTAASTGNEIEDIANSMVTEPSEGHADYSRNSIRMKESTDRKPIKAPKSLPSAVPAHEIRIQQRPSFSAVAEETARVKPEPSTTAAARILSITDQVCALL</sequence>
<name>A0A0B1TUT7_OESDE</name>
<protein>
    <submittedName>
        <fullName evidence="2">Uncharacterized protein</fullName>
    </submittedName>
</protein>
<gene>
    <name evidence="2" type="ORF">OESDEN_00837</name>
</gene>
<reference evidence="2 3" key="1">
    <citation type="submission" date="2014-03" db="EMBL/GenBank/DDBJ databases">
        <title>Draft genome of the hookworm Oesophagostomum dentatum.</title>
        <authorList>
            <person name="Mitreva M."/>
        </authorList>
    </citation>
    <scope>NUCLEOTIDE SEQUENCE [LARGE SCALE GENOMIC DNA]</scope>
    <source>
        <strain evidence="2 3">OD-Hann</strain>
    </source>
</reference>
<evidence type="ECO:0000256" key="1">
    <source>
        <dbReference type="SAM" id="MobiDB-lite"/>
    </source>
</evidence>
<feature type="region of interest" description="Disordered" evidence="1">
    <location>
        <begin position="50"/>
        <end position="83"/>
    </location>
</feature>